<feature type="chain" id="PRO_5013587281" evidence="2">
    <location>
        <begin position="39"/>
        <end position="1130"/>
    </location>
</feature>
<evidence type="ECO:0000313" key="4">
    <source>
        <dbReference type="EMBL" id="PIM53528.1"/>
    </source>
</evidence>
<dbReference type="AlphaFoldDB" id="A0A2G9CAS2"/>
<evidence type="ECO:0000259" key="3">
    <source>
        <dbReference type="Pfam" id="PF01979"/>
    </source>
</evidence>
<proteinExistence type="inferred from homology"/>
<dbReference type="InterPro" id="IPR011659">
    <property type="entry name" value="WD40"/>
</dbReference>
<dbReference type="GO" id="GO:0016810">
    <property type="term" value="F:hydrolase activity, acting on carbon-nitrogen (but not peptide) bonds"/>
    <property type="evidence" value="ECO:0007669"/>
    <property type="project" value="InterPro"/>
</dbReference>
<dbReference type="Gene3D" id="2.30.40.10">
    <property type="entry name" value="Urease, subunit C, domain 1"/>
    <property type="match status" value="2"/>
</dbReference>
<dbReference type="PANTHER" id="PTHR36842">
    <property type="entry name" value="PROTEIN TOLB HOMOLOG"/>
    <property type="match status" value="1"/>
</dbReference>
<dbReference type="SUPFAM" id="SSF51338">
    <property type="entry name" value="Composite domain of metallo-dependent hydrolases"/>
    <property type="match status" value="1"/>
</dbReference>
<comment type="caution">
    <text evidence="4">The sequence shown here is derived from an EMBL/GenBank/DDBJ whole genome shotgun (WGS) entry which is preliminary data.</text>
</comment>
<evidence type="ECO:0000313" key="5">
    <source>
        <dbReference type="Proteomes" id="UP000231501"/>
    </source>
</evidence>
<organism evidence="4 5">
    <name type="scientific">Roseateles chitinivorans</name>
    <dbReference type="NCBI Taxonomy" id="2917965"/>
    <lineage>
        <taxon>Bacteria</taxon>
        <taxon>Pseudomonadati</taxon>
        <taxon>Pseudomonadota</taxon>
        <taxon>Betaproteobacteria</taxon>
        <taxon>Burkholderiales</taxon>
        <taxon>Sphaerotilaceae</taxon>
        <taxon>Roseateles</taxon>
    </lineage>
</organism>
<dbReference type="Gene3D" id="2.120.10.30">
    <property type="entry name" value="TolB, C-terminal domain"/>
    <property type="match status" value="3"/>
</dbReference>
<dbReference type="SUPFAM" id="SSF82171">
    <property type="entry name" value="DPP6 N-terminal domain-like"/>
    <property type="match status" value="1"/>
</dbReference>
<evidence type="ECO:0000256" key="1">
    <source>
        <dbReference type="ARBA" id="ARBA00009820"/>
    </source>
</evidence>
<sequence>MPTKTLTKPTLSTLFTVTPARAGVIAFGLALQAGVAVAADAPAPAPLPAAAASAPAAPAAKWQVNQPPREQRIAKLDVRSGTWMSVDVSPDGKQVVFDLLGDLYLMPIEGGEAKALTHSVAWEMQPRFSPDGKQIAFVSDAGGGDNIWVMNVDGSNARAITTEDFRLLNNPVWHPGGKYIAARKHFTGTRSLGSGEIWLYHLDGGKGQQLNEKPNWQKDLGEPALSPDGKYLYYSQDSTPGRQFEYNKDSTGEIFRIYRQDLTDGTSEPFVTGAGGAIRPTPSPDGKYLAFIRRLRDASGSRSTLFLKDLKTGREFPAWTGMERDLQESWSVHGVYPGIAWTPDARQLVAWAQGKLWRIDPFKSTAAEIPFHVKDERQFTPAVRFSHEVAPASFDSKMLRWVKVSPDGKRVVFSAAGYLYTSELRDGQPVGEARRLTTQTERFEYFPAFSRDSRQLVYLGWNDADQGRVRVLDLASGRDTVVTPEPGKYLAPTFSPDGRTIAYQKAKGGYLTSPWNSLEPGIYLAPADGKGQPRRVTKDGEAPQFGADNDTLYVTRKQTTGEVDANHQLIRLNLAERSEIAVAKSEFATRFTVSPDGQWLGFSERFHTYVTPLAPAGKLQTVGPKAEAMPVSKLDVNAGDDLQWSGDGQARPYTLHYALGNELFTVPLAQALQPGFKPAERGAPIKLTLIADKPKGRLAIVGARIVTMKASQPDEVIEDGVILVDGDRIAAVGPRASVTIPAGTETLQATGKTVIPGLIDAHWHGTMAESEIIPQQSWINYASLAFGLTTLHDPSNRTSDIYTQSEMQRTGRVVGPRIFSTGTVLYGAKADFSAVINSLDDARTHLKRLKSAGAISVKSYNQPRRDQRQQVLEAARETGMMVVPEGGSLFQLNMNMVIDGHTGIEHALPVAKVYDDVKQLWPQTQVGYTPTLNVAYGGLDGEHYWYARTDVWRHPLLGKFVPKAVLEPRSVRRETAPEEDFNVIQVAKTATELQRAGVPVNIGAHGQREGLGAHWEMWMMGLGGMSPLEAIRTATLNPARYLGLDKDIGSLEPGKLADLVILDGDILKDLRQSDRIARVVQGGRVFDIPSMNEVWPAKKARKPFFFDGANASVPVDAEAAGVETGHGHGD</sequence>
<feature type="signal peptide" evidence="2">
    <location>
        <begin position="1"/>
        <end position="38"/>
    </location>
</feature>
<keyword evidence="4" id="KW-0378">Hydrolase</keyword>
<dbReference type="InterPro" id="IPR011042">
    <property type="entry name" value="6-blade_b-propeller_TolB-like"/>
</dbReference>
<dbReference type="Gene3D" id="3.20.20.140">
    <property type="entry name" value="Metal-dependent hydrolases"/>
    <property type="match status" value="2"/>
</dbReference>
<comment type="similarity">
    <text evidence="1">Belongs to the TolB family.</text>
</comment>
<dbReference type="InterPro" id="IPR011059">
    <property type="entry name" value="Metal-dep_hydrolase_composite"/>
</dbReference>
<dbReference type="InterPro" id="IPR032466">
    <property type="entry name" value="Metal_Hydrolase"/>
</dbReference>
<feature type="domain" description="Amidohydrolase-related" evidence="3">
    <location>
        <begin position="1023"/>
        <end position="1084"/>
    </location>
</feature>
<dbReference type="SUPFAM" id="SSF63829">
    <property type="entry name" value="Calcium-dependent phosphotriesterase"/>
    <property type="match status" value="1"/>
</dbReference>
<dbReference type="InterPro" id="IPR006680">
    <property type="entry name" value="Amidohydro-rel"/>
</dbReference>
<dbReference type="RefSeq" id="WP_099861392.1">
    <property type="nucleotide sequence ID" value="NZ_PEOG01000020.1"/>
</dbReference>
<name>A0A2G9CAS2_9BURK</name>
<evidence type="ECO:0000256" key="2">
    <source>
        <dbReference type="SAM" id="SignalP"/>
    </source>
</evidence>
<dbReference type="EMBL" id="PEOG01000020">
    <property type="protein sequence ID" value="PIM53528.1"/>
    <property type="molecule type" value="Genomic_DNA"/>
</dbReference>
<accession>A0A2G9CAS2</accession>
<reference evidence="4 5" key="1">
    <citation type="submission" date="2017-11" db="EMBL/GenBank/DDBJ databases">
        <title>Draft genome sequence of Mitsuaria sp. HWN-4.</title>
        <authorList>
            <person name="Gundlapally S.R."/>
        </authorList>
    </citation>
    <scope>NUCLEOTIDE SEQUENCE [LARGE SCALE GENOMIC DNA]</scope>
    <source>
        <strain evidence="4 5">HWN-4</strain>
    </source>
</reference>
<dbReference type="Pfam" id="PF07676">
    <property type="entry name" value="PD40"/>
    <property type="match status" value="2"/>
</dbReference>
<gene>
    <name evidence="4" type="ORF">CS062_09385</name>
</gene>
<dbReference type="Proteomes" id="UP000231501">
    <property type="component" value="Unassembled WGS sequence"/>
</dbReference>
<dbReference type="OrthoDB" id="262125at2"/>
<keyword evidence="2" id="KW-0732">Signal</keyword>
<protein>
    <submittedName>
        <fullName evidence="4">Amidohydrolase</fullName>
    </submittedName>
</protein>
<dbReference type="SUPFAM" id="SSF51556">
    <property type="entry name" value="Metallo-dependent hydrolases"/>
    <property type="match status" value="1"/>
</dbReference>
<dbReference type="Pfam" id="PF26549">
    <property type="entry name" value="Tricorn_N"/>
    <property type="match status" value="1"/>
</dbReference>
<keyword evidence="5" id="KW-1185">Reference proteome</keyword>
<dbReference type="PANTHER" id="PTHR36842:SF1">
    <property type="entry name" value="PROTEIN TOLB"/>
    <property type="match status" value="1"/>
</dbReference>
<dbReference type="Pfam" id="PF01979">
    <property type="entry name" value="Amidohydro_1"/>
    <property type="match status" value="1"/>
</dbReference>